<feature type="chain" id="PRO_5042173232" evidence="1">
    <location>
        <begin position="16"/>
        <end position="285"/>
    </location>
</feature>
<evidence type="ECO:0000256" key="1">
    <source>
        <dbReference type="SAM" id="SignalP"/>
    </source>
</evidence>
<dbReference type="InterPro" id="IPR040521">
    <property type="entry name" value="KDZ"/>
</dbReference>
<dbReference type="PANTHER" id="PTHR33096:SF1">
    <property type="entry name" value="CXC1-LIKE CYSTEINE CLUSTER ASSOCIATED WITH KDZ TRANSPOSASES DOMAIN-CONTAINING PROTEIN"/>
    <property type="match status" value="1"/>
</dbReference>
<dbReference type="Proteomes" id="UP001221757">
    <property type="component" value="Unassembled WGS sequence"/>
</dbReference>
<keyword evidence="1" id="KW-0732">Signal</keyword>
<feature type="signal peptide" evidence="1">
    <location>
        <begin position="1"/>
        <end position="15"/>
    </location>
</feature>
<dbReference type="PANTHER" id="PTHR33096">
    <property type="entry name" value="CXC2 DOMAIN-CONTAINING PROTEIN"/>
    <property type="match status" value="1"/>
</dbReference>
<dbReference type="Pfam" id="PF18758">
    <property type="entry name" value="KDZ"/>
    <property type="match status" value="1"/>
</dbReference>
<reference evidence="2" key="1">
    <citation type="submission" date="2023-03" db="EMBL/GenBank/DDBJ databases">
        <title>Massive genome expansion in bonnet fungi (Mycena s.s.) driven by repeated elements and novel gene families across ecological guilds.</title>
        <authorList>
            <consortium name="Lawrence Berkeley National Laboratory"/>
            <person name="Harder C.B."/>
            <person name="Miyauchi S."/>
            <person name="Viragh M."/>
            <person name="Kuo A."/>
            <person name="Thoen E."/>
            <person name="Andreopoulos B."/>
            <person name="Lu D."/>
            <person name="Skrede I."/>
            <person name="Drula E."/>
            <person name="Henrissat B."/>
            <person name="Morin E."/>
            <person name="Kohler A."/>
            <person name="Barry K."/>
            <person name="LaButti K."/>
            <person name="Morin E."/>
            <person name="Salamov A."/>
            <person name="Lipzen A."/>
            <person name="Mereny Z."/>
            <person name="Hegedus B."/>
            <person name="Baldrian P."/>
            <person name="Stursova M."/>
            <person name="Weitz H."/>
            <person name="Taylor A."/>
            <person name="Grigoriev I.V."/>
            <person name="Nagy L.G."/>
            <person name="Martin F."/>
            <person name="Kauserud H."/>
        </authorList>
    </citation>
    <scope>NUCLEOTIDE SEQUENCE</scope>
    <source>
        <strain evidence="2">CBHHK067</strain>
    </source>
</reference>
<evidence type="ECO:0000313" key="2">
    <source>
        <dbReference type="EMBL" id="KAJ7659535.1"/>
    </source>
</evidence>
<accession>A0AAD7CR82</accession>
<dbReference type="EMBL" id="JARKIE010000268">
    <property type="protein sequence ID" value="KAJ7659535.1"/>
    <property type="molecule type" value="Genomic_DNA"/>
</dbReference>
<gene>
    <name evidence="2" type="ORF">B0H17DRAFT_1145282</name>
</gene>
<comment type="caution">
    <text evidence="2">The sequence shown here is derived from an EMBL/GenBank/DDBJ whole genome shotgun (WGS) entry which is preliminary data.</text>
</comment>
<organism evidence="2 3">
    <name type="scientific">Mycena rosella</name>
    <name type="common">Pink bonnet</name>
    <name type="synonym">Agaricus rosellus</name>
    <dbReference type="NCBI Taxonomy" id="1033263"/>
    <lineage>
        <taxon>Eukaryota</taxon>
        <taxon>Fungi</taxon>
        <taxon>Dikarya</taxon>
        <taxon>Basidiomycota</taxon>
        <taxon>Agaricomycotina</taxon>
        <taxon>Agaricomycetes</taxon>
        <taxon>Agaricomycetidae</taxon>
        <taxon>Agaricales</taxon>
        <taxon>Marasmiineae</taxon>
        <taxon>Mycenaceae</taxon>
        <taxon>Mycena</taxon>
    </lineage>
</organism>
<sequence length="285" mass="32723">MWGIFDETGIFLALCRHRFVLLLCDMIRSGELAKYPLAIIDELLDCFPKKSGLGYNVGCHLEVTIHNSNLGPRAKEWLLKMLVGAFHGHAHNRLCQFQFLATYIEGLGLEDLEGRFHRQQEITTYIKHFDSMEMYANLSKFLSDNYEQALGILRTKPVIKNWMRSEGIISVNKFHQWLAEEMEWFLMKKNTAAEQVITVEMDYVQKLVNLGTSKAKLSTVSKILRAATVAESSYDPAQVNAVKRAKCHAEKVYVHDMEAVQDLENQLDLKERWTTDCEEYNGGPL</sequence>
<evidence type="ECO:0000313" key="3">
    <source>
        <dbReference type="Proteomes" id="UP001221757"/>
    </source>
</evidence>
<keyword evidence="3" id="KW-1185">Reference proteome</keyword>
<proteinExistence type="predicted"/>
<dbReference type="AlphaFoldDB" id="A0AAD7CR82"/>
<name>A0AAD7CR82_MYCRO</name>
<protein>
    <submittedName>
        <fullName evidence="2">Uncharacterized protein</fullName>
    </submittedName>
</protein>